<keyword evidence="2" id="KW-0805">Transcription regulation</keyword>
<evidence type="ECO:0000256" key="6">
    <source>
        <dbReference type="SAM" id="MobiDB-lite"/>
    </source>
</evidence>
<dbReference type="InterPro" id="IPR014284">
    <property type="entry name" value="RNA_pol_sigma-70_dom"/>
</dbReference>
<evidence type="ECO:0000256" key="5">
    <source>
        <dbReference type="ARBA" id="ARBA00023163"/>
    </source>
</evidence>
<dbReference type="Gene3D" id="1.10.1740.10">
    <property type="match status" value="1"/>
</dbReference>
<dbReference type="Gene3D" id="1.10.10.10">
    <property type="entry name" value="Winged helix-like DNA-binding domain superfamily/Winged helix DNA-binding domain"/>
    <property type="match status" value="1"/>
</dbReference>
<keyword evidence="3" id="KW-0731">Sigma factor</keyword>
<dbReference type="InterPro" id="IPR013249">
    <property type="entry name" value="RNA_pol_sigma70_r4_t2"/>
</dbReference>
<proteinExistence type="inferred from homology"/>
<dbReference type="PANTHER" id="PTHR43133">
    <property type="entry name" value="RNA POLYMERASE ECF-TYPE SIGMA FACTO"/>
    <property type="match status" value="1"/>
</dbReference>
<dbReference type="Pfam" id="PF04542">
    <property type="entry name" value="Sigma70_r2"/>
    <property type="match status" value="1"/>
</dbReference>
<dbReference type="GO" id="GO:0016987">
    <property type="term" value="F:sigma factor activity"/>
    <property type="evidence" value="ECO:0007669"/>
    <property type="project" value="UniProtKB-KW"/>
</dbReference>
<dbReference type="SUPFAM" id="SSF88659">
    <property type="entry name" value="Sigma3 and sigma4 domains of RNA polymerase sigma factors"/>
    <property type="match status" value="1"/>
</dbReference>
<organism evidence="9">
    <name type="scientific">Streptomyces sp. NBC_01401</name>
    <dbReference type="NCBI Taxonomy" id="2903854"/>
    <lineage>
        <taxon>Bacteria</taxon>
        <taxon>Bacillati</taxon>
        <taxon>Actinomycetota</taxon>
        <taxon>Actinomycetes</taxon>
        <taxon>Kitasatosporales</taxon>
        <taxon>Streptomycetaceae</taxon>
        <taxon>Streptomyces</taxon>
    </lineage>
</organism>
<name>A0AAU3GVH8_9ACTN</name>
<evidence type="ECO:0000256" key="2">
    <source>
        <dbReference type="ARBA" id="ARBA00023015"/>
    </source>
</evidence>
<keyword evidence="4" id="KW-0238">DNA-binding</keyword>
<dbReference type="InterPro" id="IPR007627">
    <property type="entry name" value="RNA_pol_sigma70_r2"/>
</dbReference>
<evidence type="ECO:0000256" key="4">
    <source>
        <dbReference type="ARBA" id="ARBA00023125"/>
    </source>
</evidence>
<evidence type="ECO:0000259" key="8">
    <source>
        <dbReference type="Pfam" id="PF08281"/>
    </source>
</evidence>
<dbReference type="InterPro" id="IPR039425">
    <property type="entry name" value="RNA_pol_sigma-70-like"/>
</dbReference>
<dbReference type="NCBIfam" id="TIGR02983">
    <property type="entry name" value="SigE-fam_strep"/>
    <property type="match status" value="1"/>
</dbReference>
<dbReference type="Pfam" id="PF08281">
    <property type="entry name" value="Sigma70_r4_2"/>
    <property type="match status" value="1"/>
</dbReference>
<evidence type="ECO:0000259" key="7">
    <source>
        <dbReference type="Pfam" id="PF04542"/>
    </source>
</evidence>
<protein>
    <submittedName>
        <fullName evidence="9">SigE family RNA polymerase sigma factor</fullName>
    </submittedName>
</protein>
<evidence type="ECO:0000256" key="3">
    <source>
        <dbReference type="ARBA" id="ARBA00023082"/>
    </source>
</evidence>
<feature type="compositionally biased region" description="Basic and acidic residues" evidence="6">
    <location>
        <begin position="187"/>
        <end position="196"/>
    </location>
</feature>
<keyword evidence="5" id="KW-0804">Transcription</keyword>
<comment type="similarity">
    <text evidence="1">Belongs to the sigma-70 factor family. ECF subfamily.</text>
</comment>
<dbReference type="PANTHER" id="PTHR43133:SF50">
    <property type="entry name" value="ECF RNA POLYMERASE SIGMA FACTOR SIGM"/>
    <property type="match status" value="1"/>
</dbReference>
<evidence type="ECO:0000256" key="1">
    <source>
        <dbReference type="ARBA" id="ARBA00010641"/>
    </source>
</evidence>
<dbReference type="GO" id="GO:0006352">
    <property type="term" value="P:DNA-templated transcription initiation"/>
    <property type="evidence" value="ECO:0007669"/>
    <property type="project" value="InterPro"/>
</dbReference>
<evidence type="ECO:0000313" key="9">
    <source>
        <dbReference type="EMBL" id="WTY96492.1"/>
    </source>
</evidence>
<dbReference type="AlphaFoldDB" id="A0AAU3GVH8"/>
<dbReference type="InterPro" id="IPR014325">
    <property type="entry name" value="RNA_pol_sigma-E_actinobac"/>
</dbReference>
<feature type="domain" description="RNA polymerase sigma-70 region 2" evidence="7">
    <location>
        <begin position="20"/>
        <end position="83"/>
    </location>
</feature>
<dbReference type="InterPro" id="IPR036388">
    <property type="entry name" value="WH-like_DNA-bd_sf"/>
</dbReference>
<feature type="region of interest" description="Disordered" evidence="6">
    <location>
        <begin position="168"/>
        <end position="205"/>
    </location>
</feature>
<sequence>MSGLNKALEDAFARYVKGARPALRRHAFVLMGDWHAADDLVQQTLITIYRRWDRLDRHDNLGPYTRTVMVRHFLSDRRKHRWTRELLRSALPEPDPTPEEAARVGDRLVLLAALATLSPRQRSLVYLRYWDDVSVEETARIMSCSLSTVRSSTSRALGILRARLTELSPRAGLDGPHRQPGIPRQNMEGRQREQGRSRTRTTRAR</sequence>
<gene>
    <name evidence="9" type="ORF">OG626_17030</name>
</gene>
<reference evidence="9" key="1">
    <citation type="submission" date="2022-10" db="EMBL/GenBank/DDBJ databases">
        <title>The complete genomes of actinobacterial strains from the NBC collection.</title>
        <authorList>
            <person name="Joergensen T.S."/>
            <person name="Alvarez Arevalo M."/>
            <person name="Sterndorff E.B."/>
            <person name="Faurdal D."/>
            <person name="Vuksanovic O."/>
            <person name="Mourched A.-S."/>
            <person name="Charusanti P."/>
            <person name="Shaw S."/>
            <person name="Blin K."/>
            <person name="Weber T."/>
        </authorList>
    </citation>
    <scope>NUCLEOTIDE SEQUENCE</scope>
    <source>
        <strain evidence="9">NBC_01401</strain>
    </source>
</reference>
<feature type="domain" description="RNA polymerase sigma factor 70 region 4 type 2" evidence="8">
    <location>
        <begin position="109"/>
        <end position="157"/>
    </location>
</feature>
<dbReference type="InterPro" id="IPR013325">
    <property type="entry name" value="RNA_pol_sigma_r2"/>
</dbReference>
<dbReference type="SUPFAM" id="SSF88946">
    <property type="entry name" value="Sigma2 domain of RNA polymerase sigma factors"/>
    <property type="match status" value="1"/>
</dbReference>
<dbReference type="NCBIfam" id="TIGR02937">
    <property type="entry name" value="sigma70-ECF"/>
    <property type="match status" value="1"/>
</dbReference>
<dbReference type="EMBL" id="CP109535">
    <property type="protein sequence ID" value="WTY96492.1"/>
    <property type="molecule type" value="Genomic_DNA"/>
</dbReference>
<accession>A0AAU3GVH8</accession>
<dbReference type="GO" id="GO:0003677">
    <property type="term" value="F:DNA binding"/>
    <property type="evidence" value="ECO:0007669"/>
    <property type="project" value="UniProtKB-KW"/>
</dbReference>
<dbReference type="InterPro" id="IPR013324">
    <property type="entry name" value="RNA_pol_sigma_r3/r4-like"/>
</dbReference>